<name>A0A7W8UI46_9HYPH</name>
<dbReference type="InterPro" id="IPR045489">
    <property type="entry name" value="DUF6429"/>
</dbReference>
<reference evidence="2 3" key="1">
    <citation type="submission" date="2020-08" db="EMBL/GenBank/DDBJ databases">
        <title>Genomic Encyclopedia of Type Strains, Phase IV (KMG-V): Genome sequencing to study the core and pangenomes of soil and plant-associated prokaryotes.</title>
        <authorList>
            <person name="Whitman W."/>
        </authorList>
    </citation>
    <scope>NUCLEOTIDE SEQUENCE [LARGE SCALE GENOMIC DNA]</scope>
    <source>
        <strain evidence="2 3">SEMIA 4084</strain>
    </source>
</reference>
<proteinExistence type="predicted"/>
<gene>
    <name evidence="2" type="ORF">GGD55_006413</name>
</gene>
<dbReference type="AlphaFoldDB" id="A0A7W8UI46"/>
<accession>A0A7W8UI46</accession>
<feature type="domain" description="DUF6429" evidence="1">
    <location>
        <begin position="39"/>
        <end position="109"/>
    </location>
</feature>
<keyword evidence="3" id="KW-1185">Reference proteome</keyword>
<organism evidence="2 3">
    <name type="scientific">Rhizobium giardinii</name>
    <dbReference type="NCBI Taxonomy" id="56731"/>
    <lineage>
        <taxon>Bacteria</taxon>
        <taxon>Pseudomonadati</taxon>
        <taxon>Pseudomonadota</taxon>
        <taxon>Alphaproteobacteria</taxon>
        <taxon>Hyphomicrobiales</taxon>
        <taxon>Rhizobiaceae</taxon>
        <taxon>Rhizobium/Agrobacterium group</taxon>
        <taxon>Rhizobium</taxon>
    </lineage>
</organism>
<evidence type="ECO:0000259" key="1">
    <source>
        <dbReference type="Pfam" id="PF20008"/>
    </source>
</evidence>
<dbReference type="EMBL" id="JACHBK010000023">
    <property type="protein sequence ID" value="MBB5539663.1"/>
    <property type="molecule type" value="Genomic_DNA"/>
</dbReference>
<evidence type="ECO:0000313" key="3">
    <source>
        <dbReference type="Proteomes" id="UP000585507"/>
    </source>
</evidence>
<protein>
    <recommendedName>
        <fullName evidence="1">DUF6429 domain-containing protein</fullName>
    </recommendedName>
</protein>
<dbReference type="Proteomes" id="UP000585507">
    <property type="component" value="Unassembled WGS sequence"/>
</dbReference>
<dbReference type="Pfam" id="PF20008">
    <property type="entry name" value="DUF6429"/>
    <property type="match status" value="1"/>
</dbReference>
<sequence length="112" mass="12778">MQARLEEVDAKLMAWHRADECSRRLAQIPGVGPIGVEIDEDKIDDAVLALLWLTLHNERCAWKGFDWATTDRLHKKGLIGDPINKSKSLILTDEGLERSEALFRELFTRPPQ</sequence>
<evidence type="ECO:0000313" key="2">
    <source>
        <dbReference type="EMBL" id="MBB5539663.1"/>
    </source>
</evidence>
<comment type="caution">
    <text evidence="2">The sequence shown here is derived from an EMBL/GenBank/DDBJ whole genome shotgun (WGS) entry which is preliminary data.</text>
</comment>